<dbReference type="Proteomes" id="UP000317650">
    <property type="component" value="Chromosome 6"/>
</dbReference>
<protein>
    <submittedName>
        <fullName evidence="1">Uncharacterized protein</fullName>
    </submittedName>
</protein>
<evidence type="ECO:0000313" key="2">
    <source>
        <dbReference type="Proteomes" id="UP000317650"/>
    </source>
</evidence>
<organism evidence="1 2">
    <name type="scientific">Musa balbisiana</name>
    <name type="common">Banana</name>
    <dbReference type="NCBI Taxonomy" id="52838"/>
    <lineage>
        <taxon>Eukaryota</taxon>
        <taxon>Viridiplantae</taxon>
        <taxon>Streptophyta</taxon>
        <taxon>Embryophyta</taxon>
        <taxon>Tracheophyta</taxon>
        <taxon>Spermatophyta</taxon>
        <taxon>Magnoliopsida</taxon>
        <taxon>Liliopsida</taxon>
        <taxon>Zingiberales</taxon>
        <taxon>Musaceae</taxon>
        <taxon>Musa</taxon>
    </lineage>
</organism>
<accession>A0A4S8ILQ2</accession>
<gene>
    <name evidence="1" type="ORF">C4D60_Mb06t09310</name>
</gene>
<proteinExistence type="predicted"/>
<dbReference type="EMBL" id="PYDT01000009">
    <property type="protein sequence ID" value="THU49413.1"/>
    <property type="molecule type" value="Genomic_DNA"/>
</dbReference>
<comment type="caution">
    <text evidence="1">The sequence shown here is derived from an EMBL/GenBank/DDBJ whole genome shotgun (WGS) entry which is preliminary data.</text>
</comment>
<name>A0A4S8ILQ2_MUSBA</name>
<sequence length="75" mass="8347">MLTASHPLQLVSIPFVNFVNPSSSPVRSPPPFPGCAPLLYLRLHLHLHLHLSHNQHTPPMLMKVSKKVSVACCLY</sequence>
<keyword evidence="2" id="KW-1185">Reference proteome</keyword>
<reference evidence="1 2" key="1">
    <citation type="journal article" date="2019" name="Nat. Plants">
        <title>Genome sequencing of Musa balbisiana reveals subgenome evolution and function divergence in polyploid bananas.</title>
        <authorList>
            <person name="Yao X."/>
        </authorList>
    </citation>
    <scope>NUCLEOTIDE SEQUENCE [LARGE SCALE GENOMIC DNA]</scope>
    <source>
        <strain evidence="2">cv. DH-PKW</strain>
        <tissue evidence="1">Leaves</tissue>
    </source>
</reference>
<dbReference type="AlphaFoldDB" id="A0A4S8ILQ2"/>
<evidence type="ECO:0000313" key="1">
    <source>
        <dbReference type="EMBL" id="THU49413.1"/>
    </source>
</evidence>